<sequence length="430" mass="46708">MGLPLLDAMSPAGRNLAHASSTPAAAAPTRMACIFFPNGAIMPDWTPEGAGRDWKLSKTLQPLAEYKSKMNVISGLALDKGRANGDGAGDHARCCATFLTASQPVKTSSNIHVGVSVDQVSARQLDGQNKLSSIELGLTTSRNAGSCDSGYSCAYSSNISWRSATQPMSKEVSPKLAFERLFGNGDVAGRRKRDFYRQSILDVVADDAQALLKRAGGSDKRKLDEYFASVRDLENRIERTEAEERAAMPDLKVPDGRPETFREHARLMYDIMALGFQTDSTRIATLMLDNAGGSRVYKEVGVNDAHHSLSHHRNDAGKVKSLSTIDHYLVEQFAYFLEKMDSIQEGEGTLLDHSMVLYGSGLSDGNRHQHDKLPIVMAGGANGQFRTGEHIVMKDETPMANLYLTMLDAMGTPAESIGDSTGRFKELLAG</sequence>
<evidence type="ECO:0008006" key="3">
    <source>
        <dbReference type="Google" id="ProtNLM"/>
    </source>
</evidence>
<protein>
    <recommendedName>
        <fullName evidence="3">DUF1552 domain-containing protein</fullName>
    </recommendedName>
</protein>
<keyword evidence="2" id="KW-1185">Reference proteome</keyword>
<dbReference type="InterPro" id="IPR011447">
    <property type="entry name" value="DUF1552"/>
</dbReference>
<evidence type="ECO:0000313" key="1">
    <source>
        <dbReference type="EMBL" id="QEG42448.1"/>
    </source>
</evidence>
<dbReference type="EMBL" id="CP042914">
    <property type="protein sequence ID" value="QEG42448.1"/>
    <property type="molecule type" value="Genomic_DNA"/>
</dbReference>
<organism evidence="1 2">
    <name type="scientific">Roseimaritima ulvae</name>
    <dbReference type="NCBI Taxonomy" id="980254"/>
    <lineage>
        <taxon>Bacteria</taxon>
        <taxon>Pseudomonadati</taxon>
        <taxon>Planctomycetota</taxon>
        <taxon>Planctomycetia</taxon>
        <taxon>Pirellulales</taxon>
        <taxon>Pirellulaceae</taxon>
        <taxon>Roseimaritima</taxon>
    </lineage>
</organism>
<name>A0A5B9QTU5_9BACT</name>
<dbReference type="KEGG" id="rul:UC8_44870"/>
<dbReference type="Pfam" id="PF07586">
    <property type="entry name" value="HXXSHH"/>
    <property type="match status" value="1"/>
</dbReference>
<reference evidence="1 2" key="1">
    <citation type="submission" date="2019-08" db="EMBL/GenBank/DDBJ databases">
        <title>Deep-cultivation of Planctomycetes and their phenomic and genomic characterization uncovers novel biology.</title>
        <authorList>
            <person name="Wiegand S."/>
            <person name="Jogler M."/>
            <person name="Boedeker C."/>
            <person name="Pinto D."/>
            <person name="Vollmers J."/>
            <person name="Rivas-Marin E."/>
            <person name="Kohn T."/>
            <person name="Peeters S.H."/>
            <person name="Heuer A."/>
            <person name="Rast P."/>
            <person name="Oberbeckmann S."/>
            <person name="Bunk B."/>
            <person name="Jeske O."/>
            <person name="Meyerdierks A."/>
            <person name="Storesund J.E."/>
            <person name="Kallscheuer N."/>
            <person name="Luecker S."/>
            <person name="Lage O.M."/>
            <person name="Pohl T."/>
            <person name="Merkel B.J."/>
            <person name="Hornburger P."/>
            <person name="Mueller R.-W."/>
            <person name="Bruemmer F."/>
            <person name="Labrenz M."/>
            <person name="Spormann A.M."/>
            <person name="Op den Camp H."/>
            <person name="Overmann J."/>
            <person name="Amann R."/>
            <person name="Jetten M.S.M."/>
            <person name="Mascher T."/>
            <person name="Medema M.H."/>
            <person name="Devos D.P."/>
            <person name="Kaster A.-K."/>
            <person name="Ovreas L."/>
            <person name="Rohde M."/>
            <person name="Galperin M.Y."/>
            <person name="Jogler C."/>
        </authorList>
    </citation>
    <scope>NUCLEOTIDE SEQUENCE [LARGE SCALE GENOMIC DNA]</scope>
    <source>
        <strain evidence="1 2">UC8</strain>
    </source>
</reference>
<accession>A0A5B9QTU5</accession>
<dbReference type="Proteomes" id="UP000325286">
    <property type="component" value="Chromosome"/>
</dbReference>
<gene>
    <name evidence="1" type="ORF">UC8_44870</name>
</gene>
<dbReference type="AlphaFoldDB" id="A0A5B9QTU5"/>
<proteinExistence type="predicted"/>
<evidence type="ECO:0000313" key="2">
    <source>
        <dbReference type="Proteomes" id="UP000325286"/>
    </source>
</evidence>